<feature type="chain" id="PRO_5022877794" evidence="1">
    <location>
        <begin position="23"/>
        <end position="318"/>
    </location>
</feature>
<dbReference type="AlphaFoldDB" id="A0A5E4PD39"/>
<keyword evidence="3" id="KW-1185">Reference proteome</keyword>
<dbReference type="OrthoDB" id="5510717at2"/>
<evidence type="ECO:0000256" key="1">
    <source>
        <dbReference type="SAM" id="SignalP"/>
    </source>
</evidence>
<evidence type="ECO:0000313" key="2">
    <source>
        <dbReference type="EMBL" id="VVC74780.1"/>
    </source>
</evidence>
<dbReference type="Proteomes" id="UP000324194">
    <property type="component" value="Chromosome 1"/>
</dbReference>
<gene>
    <name evidence="2" type="ORF">AQUSIP_00520</name>
</gene>
<dbReference type="PROSITE" id="PS51257">
    <property type="entry name" value="PROKAR_LIPOPROTEIN"/>
    <property type="match status" value="1"/>
</dbReference>
<evidence type="ECO:0000313" key="3">
    <source>
        <dbReference type="Proteomes" id="UP000324194"/>
    </source>
</evidence>
<dbReference type="RefSeq" id="WP_148337496.1">
    <property type="nucleotide sequence ID" value="NZ_LR699119.1"/>
</dbReference>
<accession>A0A5E4PD39</accession>
<dbReference type="KEGG" id="asip:AQUSIP_00520"/>
<name>A0A5E4PD39_9COXI</name>
<feature type="signal peptide" evidence="1">
    <location>
        <begin position="1"/>
        <end position="22"/>
    </location>
</feature>
<proteinExistence type="predicted"/>
<dbReference type="EMBL" id="LR699119">
    <property type="protein sequence ID" value="VVC74780.1"/>
    <property type="molecule type" value="Genomic_DNA"/>
</dbReference>
<sequence length="318" mass="35694">MKYLKPSFLFIGSVFFTLAVHASGACPEFPYFQPKNGPLALVNCDFHVQYEKRVIQIMNSFGTPDGRPVILNLGGALLLKYNGRTENVNITPSTYHNLKSFAHAAFAIFLVLSSTPPGPLSTATQNTLREIQKNLQLAAKSLTKLEFSTQERDNTKKLADLTNAYLAQLLLRPYYTRRDLDTYYKNARPLMLKSGKMAAEIELTLLNKAVNRWLSQMTPQEKNRIGIVVATAHQARAQEISLQYFARKFKLKFGEGAVNENGFVVMEDKFDEASALKLLARHFLDREAAKIIFNDPGRLQRDLLADGGKAVLNSANFK</sequence>
<organism evidence="2 3">
    <name type="scientific">Aquicella siphonis</name>
    <dbReference type="NCBI Taxonomy" id="254247"/>
    <lineage>
        <taxon>Bacteria</taxon>
        <taxon>Pseudomonadati</taxon>
        <taxon>Pseudomonadota</taxon>
        <taxon>Gammaproteobacteria</taxon>
        <taxon>Legionellales</taxon>
        <taxon>Coxiellaceae</taxon>
        <taxon>Aquicella</taxon>
    </lineage>
</organism>
<reference evidence="2 3" key="1">
    <citation type="submission" date="2019-08" db="EMBL/GenBank/DDBJ databases">
        <authorList>
            <person name="Guy L."/>
        </authorList>
    </citation>
    <scope>NUCLEOTIDE SEQUENCE [LARGE SCALE GENOMIC DNA]</scope>
    <source>
        <strain evidence="2 3">SGT-108</strain>
    </source>
</reference>
<keyword evidence="1" id="KW-0732">Signal</keyword>
<protein>
    <submittedName>
        <fullName evidence="2">Uncharacterized protein</fullName>
    </submittedName>
</protein>